<sequence>MNFELPNLFKARLLKLSDDLASTWSRTVRENLPSEHEDCTGRVLLLTAGRAVGYIESGHG</sequence>
<reference evidence="1" key="1">
    <citation type="submission" date="2019-12" db="EMBL/GenBank/DDBJ databases">
        <title>Genome sequencing and annotation of Brassica cretica.</title>
        <authorList>
            <person name="Studholme D.J."/>
            <person name="Sarris P.F."/>
        </authorList>
    </citation>
    <scope>NUCLEOTIDE SEQUENCE</scope>
    <source>
        <strain evidence="1">PFS-102/07</strain>
        <tissue evidence="1">Leaf</tissue>
    </source>
</reference>
<comment type="caution">
    <text evidence="1">The sequence shown here is derived from an EMBL/GenBank/DDBJ whole genome shotgun (WGS) entry which is preliminary data.</text>
</comment>
<dbReference type="EMBL" id="QGKY02002305">
    <property type="protein sequence ID" value="KAF2531381.1"/>
    <property type="molecule type" value="Genomic_DNA"/>
</dbReference>
<dbReference type="AlphaFoldDB" id="A0A3N6S8M3"/>
<proteinExistence type="predicted"/>
<name>A0A3N6S8M3_BRACR</name>
<organism evidence="1">
    <name type="scientific">Brassica cretica</name>
    <name type="common">Mustard</name>
    <dbReference type="NCBI Taxonomy" id="69181"/>
    <lineage>
        <taxon>Eukaryota</taxon>
        <taxon>Viridiplantae</taxon>
        <taxon>Streptophyta</taxon>
        <taxon>Embryophyta</taxon>
        <taxon>Tracheophyta</taxon>
        <taxon>Spermatophyta</taxon>
        <taxon>Magnoliopsida</taxon>
        <taxon>eudicotyledons</taxon>
        <taxon>Gunneridae</taxon>
        <taxon>Pentapetalae</taxon>
        <taxon>rosids</taxon>
        <taxon>malvids</taxon>
        <taxon>Brassicales</taxon>
        <taxon>Brassicaceae</taxon>
        <taxon>Brassiceae</taxon>
        <taxon>Brassica</taxon>
    </lineage>
</organism>
<protein>
    <submittedName>
        <fullName evidence="1">Uncharacterized protein</fullName>
    </submittedName>
</protein>
<evidence type="ECO:0000313" key="1">
    <source>
        <dbReference type="EMBL" id="KAF2531381.1"/>
    </source>
</evidence>
<gene>
    <name evidence="1" type="ORF">F2Q70_00029069</name>
</gene>
<accession>A0A3N6S8M3</accession>